<dbReference type="GO" id="GO:0000271">
    <property type="term" value="P:polysaccharide biosynthetic process"/>
    <property type="evidence" value="ECO:0007669"/>
    <property type="project" value="TreeGrafter"/>
</dbReference>
<dbReference type="GO" id="GO:0005829">
    <property type="term" value="C:cytosol"/>
    <property type="evidence" value="ECO:0007669"/>
    <property type="project" value="TreeGrafter"/>
</dbReference>
<dbReference type="InterPro" id="IPR014710">
    <property type="entry name" value="RmlC-like_jellyroll"/>
</dbReference>
<dbReference type="Gene3D" id="2.60.120.10">
    <property type="entry name" value="Jelly Rolls"/>
    <property type="match status" value="1"/>
</dbReference>
<protein>
    <submittedName>
        <fullName evidence="3">dTDP-4-dehydrorhamnose 3,5-epimerase family protein</fullName>
    </submittedName>
</protein>
<keyword evidence="4" id="KW-1185">Reference proteome</keyword>
<dbReference type="PANTHER" id="PTHR21047">
    <property type="entry name" value="DTDP-6-DEOXY-D-GLUCOSE-3,5 EPIMERASE"/>
    <property type="match status" value="1"/>
</dbReference>
<feature type="active site" description="Proton donor" evidence="1">
    <location>
        <position position="126"/>
    </location>
</feature>
<dbReference type="AlphaFoldDB" id="A0A841U6D8"/>
<dbReference type="Proteomes" id="UP000553776">
    <property type="component" value="Unassembled WGS sequence"/>
</dbReference>
<name>A0A841U6D8_9BACL</name>
<evidence type="ECO:0000313" key="4">
    <source>
        <dbReference type="Proteomes" id="UP000553776"/>
    </source>
</evidence>
<gene>
    <name evidence="3" type="ORF">H7B90_24835</name>
</gene>
<dbReference type="EMBL" id="JACJVR010000098">
    <property type="protein sequence ID" value="MBB6694628.1"/>
    <property type="molecule type" value="Genomic_DNA"/>
</dbReference>
<dbReference type="GO" id="GO:0008830">
    <property type="term" value="F:dTDP-4-dehydrorhamnose 3,5-epimerase activity"/>
    <property type="evidence" value="ECO:0007669"/>
    <property type="project" value="InterPro"/>
</dbReference>
<dbReference type="PANTHER" id="PTHR21047:SF2">
    <property type="entry name" value="THYMIDINE DIPHOSPHO-4-KETO-RHAMNOSE 3,5-EPIMERASE"/>
    <property type="match status" value="1"/>
</dbReference>
<evidence type="ECO:0000313" key="3">
    <source>
        <dbReference type="EMBL" id="MBB6694628.1"/>
    </source>
</evidence>
<evidence type="ECO:0000256" key="1">
    <source>
        <dbReference type="PIRSR" id="PIRSR600888-1"/>
    </source>
</evidence>
<evidence type="ECO:0000256" key="2">
    <source>
        <dbReference type="PIRSR" id="PIRSR600888-3"/>
    </source>
</evidence>
<feature type="site" description="Participates in a stacking interaction with the thymidine ring of dTDP-4-oxo-6-deoxyglucose" evidence="2">
    <location>
        <position position="132"/>
    </location>
</feature>
<dbReference type="SUPFAM" id="SSF51182">
    <property type="entry name" value="RmlC-like cupins"/>
    <property type="match status" value="1"/>
</dbReference>
<accession>A0A841U6D8</accession>
<dbReference type="InterPro" id="IPR000888">
    <property type="entry name" value="RmlC-like"/>
</dbReference>
<dbReference type="RefSeq" id="WP_185138594.1">
    <property type="nucleotide sequence ID" value="NZ_BORM01000023.1"/>
</dbReference>
<organism evidence="3 4">
    <name type="scientific">Cohnella xylanilytica</name>
    <dbReference type="NCBI Taxonomy" id="557555"/>
    <lineage>
        <taxon>Bacteria</taxon>
        <taxon>Bacillati</taxon>
        <taxon>Bacillota</taxon>
        <taxon>Bacilli</taxon>
        <taxon>Bacillales</taxon>
        <taxon>Paenibacillaceae</taxon>
        <taxon>Cohnella</taxon>
    </lineage>
</organism>
<dbReference type="GO" id="GO:0019305">
    <property type="term" value="P:dTDP-rhamnose biosynthetic process"/>
    <property type="evidence" value="ECO:0007669"/>
    <property type="project" value="TreeGrafter"/>
</dbReference>
<feature type="active site" description="Proton acceptor" evidence="1">
    <location>
        <position position="60"/>
    </location>
</feature>
<proteinExistence type="predicted"/>
<reference evidence="3 4" key="1">
    <citation type="submission" date="2020-08" db="EMBL/GenBank/DDBJ databases">
        <title>Cohnella phylogeny.</title>
        <authorList>
            <person name="Dunlap C."/>
        </authorList>
    </citation>
    <scope>NUCLEOTIDE SEQUENCE [LARGE SCALE GENOMIC DNA]</scope>
    <source>
        <strain evidence="3 4">DSM 25239</strain>
    </source>
</reference>
<comment type="caution">
    <text evidence="3">The sequence shown here is derived from an EMBL/GenBank/DDBJ whole genome shotgun (WGS) entry which is preliminary data.</text>
</comment>
<dbReference type="Pfam" id="PF00908">
    <property type="entry name" value="dTDP_sugar_isom"/>
    <property type="match status" value="1"/>
</dbReference>
<dbReference type="InterPro" id="IPR011051">
    <property type="entry name" value="RmlC_Cupin_sf"/>
</dbReference>
<sequence>MVDALPAGLPHGVRKLPLCRIEDSRGSLTEVYRAEWFAAGLPAVQWNACRSRPGTLRGFHVHANHHDLLTVLAGRLHLGLQDMRPWSRTYGMAAVTVIDAEDPQLVYIPPGVGHGFWFAVEAAHLYGVTRYWDPADELSCRWDDPGVAVPWPFAEPRYLSDKDRAAGSFANMQTRLLELLEPPSDVPSLRGGASIE</sequence>